<sequence length="339" mass="38956">MRDCVLVRVYGERTELLVDRENEVRNFQLLRAHGCAPKLYCTFQNGLCYEYMQGMALGPEHIREPRLFRLIALEMAKIHTIHANGSLPKPILWHKIHNYFTLVKNEINPSLSADVPKVEVLEQELAWLKEHLSQLDSPVVFCHNDLLCKNIIYDSTKGHVRFIDYEYAGYNYQAFDIGNHFNEFAGVNEVDYCLYPSRETQLQWLRYYLQAQKGMAVTPREVERLYVQVNKFALVSACDWEAEGKEEPGGGTQGLPPAPTSPQPREEEAQPRVRGEALETLVLCSRAPNQRGRLERDILGLRLIVKCPVHCFPLIPSSPGFLLTRERLPKRSQLPTISH</sequence>
<dbReference type="Gene3D" id="3.90.1200.10">
    <property type="match status" value="1"/>
</dbReference>
<keyword evidence="1" id="KW-0443">Lipid metabolism</keyword>
<evidence type="ECO:0000256" key="4">
    <source>
        <dbReference type="ARBA" id="ARBA00038211"/>
    </source>
</evidence>
<evidence type="ECO:0000313" key="9">
    <source>
        <dbReference type="Proteomes" id="UP000314985"/>
    </source>
</evidence>
<dbReference type="Ensembl" id="ENSSSCT00030063516.1">
    <property type="protein sequence ID" value="ENSSSCP00030029064.1"/>
    <property type="gene ID" value="ENSSSCG00030045511.1"/>
</dbReference>
<feature type="region of interest" description="Disordered" evidence="6">
    <location>
        <begin position="243"/>
        <end position="272"/>
    </location>
</feature>
<dbReference type="AlphaFoldDB" id="A0A4X1UY44"/>
<dbReference type="Pfam" id="PF01633">
    <property type="entry name" value="Choline_kinase"/>
    <property type="match status" value="1"/>
</dbReference>
<evidence type="ECO:0000256" key="6">
    <source>
        <dbReference type="SAM" id="MobiDB-lite"/>
    </source>
</evidence>
<evidence type="ECO:0000256" key="1">
    <source>
        <dbReference type="ARBA" id="ARBA00023209"/>
    </source>
</evidence>
<dbReference type="EC" id="2.7.1.82" evidence="5"/>
<dbReference type="CDD" id="cd05157">
    <property type="entry name" value="ETNK_euk"/>
    <property type="match status" value="1"/>
</dbReference>
<dbReference type="GO" id="GO:0008654">
    <property type="term" value="P:phospholipid biosynthetic process"/>
    <property type="evidence" value="ECO:0007669"/>
    <property type="project" value="UniProtKB-KW"/>
</dbReference>
<evidence type="ECO:0000256" key="3">
    <source>
        <dbReference type="ARBA" id="ARBA00037883"/>
    </source>
</evidence>
<dbReference type="Ensembl" id="ENSSSCT00035002717.1">
    <property type="protein sequence ID" value="ENSSSCP00035000906.1"/>
    <property type="gene ID" value="ENSSSCG00035002175.1"/>
</dbReference>
<dbReference type="SUPFAM" id="SSF56112">
    <property type="entry name" value="Protein kinase-like (PK-like)"/>
    <property type="match status" value="1"/>
</dbReference>
<comment type="pathway">
    <text evidence="3">Phospholipid metabolism; phosphatidylethanolamine biosynthesis; phosphatidylethanolamine from ethanolamine: step 1/3.</text>
</comment>
<dbReference type="Proteomes" id="UP000694720">
    <property type="component" value="Unplaced"/>
</dbReference>
<accession>A0A4X1UY44</accession>
<dbReference type="InterPro" id="IPR011009">
    <property type="entry name" value="Kinase-like_dom_sf"/>
</dbReference>
<reference evidence="8 9" key="1">
    <citation type="submission" date="2017-08" db="EMBL/GenBank/DDBJ databases">
        <title>USMARCv1.0.</title>
        <authorList>
            <person name="Hannum G.I."/>
            <person name="Koren S."/>
            <person name="Schroeder S.G."/>
            <person name="Chin S.C."/>
            <person name="Nonneman D.J."/>
            <person name="Becker S.A."/>
            <person name="Rosen B.D."/>
            <person name="Bickhart D.M."/>
            <person name="Putnam N.H."/>
            <person name="Green R.E."/>
            <person name="Tuggle C.K."/>
            <person name="Liu H."/>
            <person name="Rohrer G.A."/>
            <person name="Warr A."/>
            <person name="Hall R."/>
            <person name="Kim K."/>
            <person name="Hume D.A."/>
            <person name="Talbot R."/>
            <person name="Chow W."/>
            <person name="Howe K."/>
            <person name="Schwartz A.S."/>
            <person name="Watson M."/>
            <person name="Archibald A.L."/>
            <person name="Phillippy A.M."/>
            <person name="Smith T.P.L."/>
        </authorList>
    </citation>
    <scope>NUCLEOTIDE SEQUENCE [LARGE SCALE GENOMIC DNA]</scope>
</reference>
<proteinExistence type="inferred from homology"/>
<keyword evidence="1" id="KW-0444">Lipid biosynthesis</keyword>
<dbReference type="Proteomes" id="UP000314985">
    <property type="component" value="Chromosome 9"/>
</dbReference>
<dbReference type="PANTHER" id="PTHR22603:SF94">
    <property type="entry name" value="ETHANOLAMINE KINASE 2"/>
    <property type="match status" value="1"/>
</dbReference>
<dbReference type="Ensembl" id="ENSSSCT00070041913.1">
    <property type="protein sequence ID" value="ENSSSCP00070035204.1"/>
    <property type="gene ID" value="ENSSSCG00070021105.1"/>
</dbReference>
<evidence type="ECO:0000313" key="8">
    <source>
        <dbReference type="Ensembl" id="ENSSSCP00070035204.1"/>
    </source>
</evidence>
<evidence type="ECO:0000256" key="5">
    <source>
        <dbReference type="ARBA" id="ARBA00038874"/>
    </source>
</evidence>
<dbReference type="PANTHER" id="PTHR22603">
    <property type="entry name" value="CHOLINE/ETHANOALAMINE KINASE"/>
    <property type="match status" value="1"/>
</dbReference>
<gene>
    <name evidence="7" type="primary">ETNK2</name>
</gene>
<reference evidence="8" key="2">
    <citation type="submission" date="2025-05" db="UniProtKB">
        <authorList>
            <consortium name="Ensembl"/>
        </authorList>
    </citation>
    <scope>IDENTIFICATION</scope>
</reference>
<dbReference type="GO" id="GO:0004305">
    <property type="term" value="F:ethanolamine kinase activity"/>
    <property type="evidence" value="ECO:0007669"/>
    <property type="project" value="UniProtKB-EC"/>
</dbReference>
<protein>
    <recommendedName>
        <fullName evidence="5">ethanolamine kinase</fullName>
        <ecNumber evidence="5">2.7.1.82</ecNumber>
    </recommendedName>
</protein>
<evidence type="ECO:0000256" key="2">
    <source>
        <dbReference type="ARBA" id="ARBA00023264"/>
    </source>
</evidence>
<dbReference type="Proteomes" id="UP000694570">
    <property type="component" value="Unplaced"/>
</dbReference>
<evidence type="ECO:0000313" key="7">
    <source>
        <dbReference type="Ensembl" id="ENSSSCP00030029064.1"/>
    </source>
</evidence>
<keyword evidence="1" id="KW-0594">Phospholipid biosynthesis</keyword>
<name>A0A4X1UY44_PIG</name>
<dbReference type="Gene3D" id="3.30.200.20">
    <property type="entry name" value="Phosphorylase Kinase, domain 1"/>
    <property type="match status" value="1"/>
</dbReference>
<keyword evidence="2" id="KW-1208">Phospholipid metabolism</keyword>
<comment type="similarity">
    <text evidence="4">Belongs to the choline/ethanolamine kinase family.</text>
</comment>
<organism evidence="8 9">
    <name type="scientific">Sus scrofa</name>
    <name type="common">Pig</name>
    <dbReference type="NCBI Taxonomy" id="9823"/>
    <lineage>
        <taxon>Eukaryota</taxon>
        <taxon>Metazoa</taxon>
        <taxon>Chordata</taxon>
        <taxon>Craniata</taxon>
        <taxon>Vertebrata</taxon>
        <taxon>Euteleostomi</taxon>
        <taxon>Mammalia</taxon>
        <taxon>Eutheria</taxon>
        <taxon>Laurasiatheria</taxon>
        <taxon>Artiodactyla</taxon>
        <taxon>Suina</taxon>
        <taxon>Suidae</taxon>
        <taxon>Sus</taxon>
    </lineage>
</organism>